<evidence type="ECO:0000313" key="2">
    <source>
        <dbReference type="Proteomes" id="UP001497744"/>
    </source>
</evidence>
<dbReference type="Proteomes" id="UP001497744">
    <property type="component" value="Unassembled WGS sequence"/>
</dbReference>
<gene>
    <name evidence="1" type="ORF">BcabD6B2_54550</name>
</gene>
<accession>A0AAV4M1W3</accession>
<reference evidence="1 2" key="1">
    <citation type="submission" date="2021-06" db="EMBL/GenBank/DDBJ databases">
        <title>Genome sequence of Babesia caballi.</title>
        <authorList>
            <person name="Yamagishi J."/>
            <person name="Kidaka T."/>
            <person name="Ochi A."/>
        </authorList>
    </citation>
    <scope>NUCLEOTIDE SEQUENCE [LARGE SCALE GENOMIC DNA]</scope>
    <source>
        <strain evidence="1">USDA-D6B2</strain>
    </source>
</reference>
<dbReference type="AlphaFoldDB" id="A0AAV4M1W3"/>
<protein>
    <submittedName>
        <fullName evidence="1">Uncharacterized protein</fullName>
    </submittedName>
</protein>
<evidence type="ECO:0000313" key="1">
    <source>
        <dbReference type="EMBL" id="GIX66019.1"/>
    </source>
</evidence>
<keyword evidence="2" id="KW-1185">Reference proteome</keyword>
<proteinExistence type="predicted"/>
<dbReference type="RefSeq" id="XP_067718088.1">
    <property type="nucleotide sequence ID" value="XM_067861987.1"/>
</dbReference>
<comment type="caution">
    <text evidence="1">The sequence shown here is derived from an EMBL/GenBank/DDBJ whole genome shotgun (WGS) entry which is preliminary data.</text>
</comment>
<dbReference type="GeneID" id="94197500"/>
<dbReference type="EMBL" id="BPLF01000006">
    <property type="protein sequence ID" value="GIX66019.1"/>
    <property type="molecule type" value="Genomic_DNA"/>
</dbReference>
<sequence>MLRRCALNLLEVRVHHTGLVAGALAAQLHPLAANHRLERLYVQRVTADAALLVEQRDVKDDAGLVLPVPGLHVVQHDRKHARVVVRQPPDCVAAASERLGEHLVGRRVGLGAVLGRAGPLQILVKGKVLVLLLHVKRLPFLQIALLANLVQNLERLLGVGSVDDGFEHALLDGPRRVLVHPEEIPVEAFGQQLRRLRVGEQHHLLNELVAFARDLLHPQPPRAFPYLGDVALVAAIDVHGDGPAHEPLIANVQIVAHQLPSAAVLPEVGKHGKAQLFAVRRQRAEVLAQVLRQHRVDAVLQINRGCPLPGVQVDQRAPLHVVADVGDVDAYRIPGPAQLVLPRFDRKRVVEVLGVLRVDGEDEEVASVDAVFILRQLSPFDELLEVLHDAVRKPVRVEPVKYHRGLHPRRRVRDAAYDTGDAAAGLHLVFLPVLELHETKQPALAAQLAYSLHNFTAYLIDSDAEGRPTRVLRLALDHLALRVEARLGVQHADEALERRRPLCDSHHSALLADTWRLRGFPGRLSETPLSEGYHLITVEGAIPRQETKYAHTLGRPRSVALIGFRLVV</sequence>
<name>A0AAV4M1W3_BABCB</name>
<organism evidence="1 2">
    <name type="scientific">Babesia caballi</name>
    <dbReference type="NCBI Taxonomy" id="5871"/>
    <lineage>
        <taxon>Eukaryota</taxon>
        <taxon>Sar</taxon>
        <taxon>Alveolata</taxon>
        <taxon>Apicomplexa</taxon>
        <taxon>Aconoidasida</taxon>
        <taxon>Piroplasmida</taxon>
        <taxon>Babesiidae</taxon>
        <taxon>Babesia</taxon>
    </lineage>
</organism>